<dbReference type="AlphaFoldDB" id="A0A2T6B8Z0"/>
<reference evidence="1 2" key="1">
    <citation type="submission" date="2018-04" db="EMBL/GenBank/DDBJ databases">
        <title>Genomic Encyclopedia of Archaeal and Bacterial Type Strains, Phase II (KMG-II): from individual species to whole genera.</title>
        <authorList>
            <person name="Goeker M."/>
        </authorList>
    </citation>
    <scope>NUCLEOTIDE SEQUENCE [LARGE SCALE GENOMIC DNA]</scope>
    <source>
        <strain evidence="1 2">DSM 21823</strain>
    </source>
</reference>
<dbReference type="InterPro" id="IPR036397">
    <property type="entry name" value="RNaseH_sf"/>
</dbReference>
<dbReference type="GO" id="GO:0008821">
    <property type="term" value="F:crossover junction DNA endonuclease activity"/>
    <property type="evidence" value="ECO:0007669"/>
    <property type="project" value="InterPro"/>
</dbReference>
<evidence type="ECO:0000313" key="1">
    <source>
        <dbReference type="EMBL" id="PTX52526.1"/>
    </source>
</evidence>
<protein>
    <submittedName>
        <fullName evidence="1">Uncharacterized protein</fullName>
    </submittedName>
</protein>
<dbReference type="Gene3D" id="3.30.420.10">
    <property type="entry name" value="Ribonuclease H-like superfamily/Ribonuclease H"/>
    <property type="match status" value="1"/>
</dbReference>
<dbReference type="OrthoDB" id="573331at2"/>
<dbReference type="GO" id="GO:0003676">
    <property type="term" value="F:nucleic acid binding"/>
    <property type="evidence" value="ECO:0007669"/>
    <property type="project" value="InterPro"/>
</dbReference>
<sequence>MRIVAFDPGRATSFAILNTETPHRIEVGEVDLIGSGRLRRPCPVHIAELMIGTDCAIIEEVGARPDQGASAVFTFGMCVGTILGAVSARHVPIEPVSPQRWKAASRLGGLGRDEAKDAARALATELWPDQKPLFRVKKNHGLAEAALMARWYFLSGPGRDVPFDGDLPGTAGTDQNRQG</sequence>
<evidence type="ECO:0000313" key="2">
    <source>
        <dbReference type="Proteomes" id="UP000244224"/>
    </source>
</evidence>
<comment type="caution">
    <text evidence="1">The sequence shown here is derived from an EMBL/GenBank/DDBJ whole genome shotgun (WGS) entry which is preliminary data.</text>
</comment>
<dbReference type="InterPro" id="IPR012337">
    <property type="entry name" value="RNaseH-like_sf"/>
</dbReference>
<dbReference type="Proteomes" id="UP000244224">
    <property type="component" value="Unassembled WGS sequence"/>
</dbReference>
<proteinExistence type="predicted"/>
<accession>A0A2T6B8Z0</accession>
<dbReference type="EMBL" id="QBKP01000002">
    <property type="protein sequence ID" value="PTX52526.1"/>
    <property type="molecule type" value="Genomic_DNA"/>
</dbReference>
<dbReference type="RefSeq" id="WP_108127945.1">
    <property type="nucleotide sequence ID" value="NZ_QBKP01000002.1"/>
</dbReference>
<gene>
    <name evidence="1" type="ORF">C8N34_102306</name>
</gene>
<dbReference type="CDD" id="cd22992">
    <property type="entry name" value="MOC1"/>
    <property type="match status" value="1"/>
</dbReference>
<dbReference type="PANTHER" id="PTHR36015:SF6">
    <property type="entry name" value="HOLLIDAY JUNCTION RESOLVASE MOC1, CHLOROPLASTIC-RELATED"/>
    <property type="match status" value="1"/>
</dbReference>
<organism evidence="1 2">
    <name type="scientific">Gemmobacter caeni</name>
    <dbReference type="NCBI Taxonomy" id="589035"/>
    <lineage>
        <taxon>Bacteria</taxon>
        <taxon>Pseudomonadati</taxon>
        <taxon>Pseudomonadota</taxon>
        <taxon>Alphaproteobacteria</taxon>
        <taxon>Rhodobacterales</taxon>
        <taxon>Paracoccaceae</taxon>
        <taxon>Gemmobacter</taxon>
    </lineage>
</organism>
<keyword evidence="2" id="KW-1185">Reference proteome</keyword>
<dbReference type="SUPFAM" id="SSF53098">
    <property type="entry name" value="Ribonuclease H-like"/>
    <property type="match status" value="1"/>
</dbReference>
<dbReference type="InterPro" id="IPR045290">
    <property type="entry name" value="MOC1-like"/>
</dbReference>
<dbReference type="PANTHER" id="PTHR36015">
    <property type="entry name" value="HOLLIDAY JUNCTION RESOLVASE MOC1, CHLOROPLASTIC-RELATED"/>
    <property type="match status" value="1"/>
</dbReference>
<name>A0A2T6B8Z0_9RHOB</name>